<dbReference type="PROSITE" id="PS50994">
    <property type="entry name" value="INTEGRASE"/>
    <property type="match status" value="1"/>
</dbReference>
<dbReference type="CDD" id="cd09274">
    <property type="entry name" value="RNase_HI_RT_Ty3"/>
    <property type="match status" value="1"/>
</dbReference>
<dbReference type="InterPro" id="IPR001584">
    <property type="entry name" value="Integrase_cat-core"/>
</dbReference>
<keyword evidence="1" id="KW-0808">Transferase</keyword>
<dbReference type="PANTHER" id="PTHR37984">
    <property type="entry name" value="PROTEIN CBG26694"/>
    <property type="match status" value="1"/>
</dbReference>
<dbReference type="InterPro" id="IPR050951">
    <property type="entry name" value="Retrovirus_Pol_polyprotein"/>
</dbReference>
<dbReference type="GO" id="GO:0003676">
    <property type="term" value="F:nucleic acid binding"/>
    <property type="evidence" value="ECO:0007669"/>
    <property type="project" value="InterPro"/>
</dbReference>
<accession>A0AAQ3UCU2</accession>
<organism evidence="9 10">
    <name type="scientific">Paspalum notatum var. saurae</name>
    <dbReference type="NCBI Taxonomy" id="547442"/>
    <lineage>
        <taxon>Eukaryota</taxon>
        <taxon>Viridiplantae</taxon>
        <taxon>Streptophyta</taxon>
        <taxon>Embryophyta</taxon>
        <taxon>Tracheophyta</taxon>
        <taxon>Spermatophyta</taxon>
        <taxon>Magnoliopsida</taxon>
        <taxon>Liliopsida</taxon>
        <taxon>Poales</taxon>
        <taxon>Poaceae</taxon>
        <taxon>PACMAD clade</taxon>
        <taxon>Panicoideae</taxon>
        <taxon>Andropogonodae</taxon>
        <taxon>Paspaleae</taxon>
        <taxon>Paspalinae</taxon>
        <taxon>Paspalum</taxon>
    </lineage>
</organism>
<dbReference type="InterPro" id="IPR041373">
    <property type="entry name" value="RT_RNaseH"/>
</dbReference>
<dbReference type="InterPro" id="IPR036397">
    <property type="entry name" value="RNaseH_sf"/>
</dbReference>
<dbReference type="Pfam" id="PF00078">
    <property type="entry name" value="RVT_1"/>
    <property type="match status" value="1"/>
</dbReference>
<dbReference type="SUPFAM" id="SSF53098">
    <property type="entry name" value="Ribonuclease H-like"/>
    <property type="match status" value="1"/>
</dbReference>
<dbReference type="GO" id="GO:0015074">
    <property type="term" value="P:DNA integration"/>
    <property type="evidence" value="ECO:0007669"/>
    <property type="project" value="InterPro"/>
</dbReference>
<dbReference type="Pfam" id="PF17921">
    <property type="entry name" value="Integrase_H2C2"/>
    <property type="match status" value="1"/>
</dbReference>
<evidence type="ECO:0000256" key="2">
    <source>
        <dbReference type="ARBA" id="ARBA00022695"/>
    </source>
</evidence>
<gene>
    <name evidence="9" type="ORF">U9M48_035543</name>
</gene>
<dbReference type="GO" id="GO:0004519">
    <property type="term" value="F:endonuclease activity"/>
    <property type="evidence" value="ECO:0007669"/>
    <property type="project" value="UniProtKB-KW"/>
</dbReference>
<dbReference type="SUPFAM" id="SSF56672">
    <property type="entry name" value="DNA/RNA polymerases"/>
    <property type="match status" value="1"/>
</dbReference>
<dbReference type="Gene3D" id="3.30.420.10">
    <property type="entry name" value="Ribonuclease H-like superfamily/Ribonuclease H"/>
    <property type="match status" value="1"/>
</dbReference>
<dbReference type="Pfam" id="PF00665">
    <property type="entry name" value="rve"/>
    <property type="match status" value="1"/>
</dbReference>
<evidence type="ECO:0000256" key="7">
    <source>
        <dbReference type="ARBA" id="ARBA00023268"/>
    </source>
</evidence>
<dbReference type="InterPro" id="IPR041588">
    <property type="entry name" value="Integrase_H2C2"/>
</dbReference>
<evidence type="ECO:0000256" key="4">
    <source>
        <dbReference type="ARBA" id="ARBA00022759"/>
    </source>
</evidence>
<dbReference type="InterPro" id="IPR000477">
    <property type="entry name" value="RT_dom"/>
</dbReference>
<protein>
    <recommendedName>
        <fullName evidence="8">Integrase catalytic domain-containing protein</fullName>
    </recommendedName>
</protein>
<feature type="domain" description="Integrase catalytic" evidence="8">
    <location>
        <begin position="411"/>
        <end position="578"/>
    </location>
</feature>
<proteinExistence type="predicted"/>
<dbReference type="Gene3D" id="1.10.340.70">
    <property type="match status" value="1"/>
</dbReference>
<dbReference type="GO" id="GO:0016787">
    <property type="term" value="F:hydrolase activity"/>
    <property type="evidence" value="ECO:0007669"/>
    <property type="project" value="UniProtKB-KW"/>
</dbReference>
<evidence type="ECO:0000313" key="9">
    <source>
        <dbReference type="EMBL" id="WVZ89089.1"/>
    </source>
</evidence>
<keyword evidence="4" id="KW-0255">Endonuclease</keyword>
<name>A0AAQ3UCU2_PASNO</name>
<dbReference type="InterPro" id="IPR043502">
    <property type="entry name" value="DNA/RNA_pol_sf"/>
</dbReference>
<keyword evidence="3" id="KW-0540">Nuclease</keyword>
<evidence type="ECO:0000256" key="3">
    <source>
        <dbReference type="ARBA" id="ARBA00022722"/>
    </source>
</evidence>
<dbReference type="CDD" id="cd01647">
    <property type="entry name" value="RT_LTR"/>
    <property type="match status" value="1"/>
</dbReference>
<dbReference type="Gene3D" id="3.30.70.270">
    <property type="match status" value="1"/>
</dbReference>
<keyword evidence="10" id="KW-1185">Reference proteome</keyword>
<dbReference type="Proteomes" id="UP001341281">
    <property type="component" value="Chromosome 08"/>
</dbReference>
<dbReference type="InterPro" id="IPR041577">
    <property type="entry name" value="RT_RNaseH_2"/>
</dbReference>
<evidence type="ECO:0000256" key="6">
    <source>
        <dbReference type="ARBA" id="ARBA00022918"/>
    </source>
</evidence>
<keyword evidence="2" id="KW-0548">Nucleotidyltransferase</keyword>
<dbReference type="InterPro" id="IPR043128">
    <property type="entry name" value="Rev_trsase/Diguanyl_cyclase"/>
</dbReference>
<evidence type="ECO:0000256" key="5">
    <source>
        <dbReference type="ARBA" id="ARBA00022801"/>
    </source>
</evidence>
<sequence>MCIDYKKLNAATRKDHFPLSFIDEMLERLAIHSFSCYLHGYSGYHQIPIHPDDQSKTTFTCPYGTFAYRQLSFGLCNASASFQRCMMAIFSDLIKNIMEVFMDDFSVYGKTFDGCLENLEKVLQRCKEVDLVLNWKKMSLHGQRRDCARTQERGIVVDLAKIEVIEQLPPPANLKALRSFLGQAFHTLKKALVTAPIIQPPDWNAPFEIMCDTTNYDVGAVLGQSKDRKHHAISYASKTLTGLSYLVGAQVIIYTDHAALKYLLTKKDAKPRQTRWVLLLQEFDIEIRDKKGVENSVADHLSRMQFEETSSLTIDDYMKDDTLLKVTTSQPWYADLVNYMVTGYVPKEADKRKLVHDSRCHSSSYGGHYGAHRTHVKIWQSGFYWPNMYDNAKEFVRRCSRCQRQRNINPRDAMPLTSNLQLDVFDVWGIDFMGPFRNCGDKEYILIVVDYVSKWVEALPCSAADSRHCIKMFYDTIFPRFGTPRVIISDGGPHFIDKRFKRFLAELGVEHHAATPYHLQTSGQAETSNKQIKNILPKTVEAMGKDWVSKLPDALWAYRTAYKTPIGMTPYQMVYSKTCHLPVELEFKSHWAIRKWNMDLQSAGVRCQIQLAELEEWREKAYHSAKLYKERTKRWHDKRIKIKTFKPSDKVLLFNSRIRLFGHGKLRSKWEGPFLVLDATDHGAITLQDEDGKLFQANGQRLKVFLEPEMPQLEEVDVYELQGTA</sequence>
<reference evidence="9 10" key="1">
    <citation type="submission" date="2024-02" db="EMBL/GenBank/DDBJ databases">
        <title>High-quality chromosome-scale genome assembly of Pensacola bahiagrass (Paspalum notatum Flugge var. saurae).</title>
        <authorList>
            <person name="Vega J.M."/>
            <person name="Podio M."/>
            <person name="Orjuela J."/>
            <person name="Siena L.A."/>
            <person name="Pessino S.C."/>
            <person name="Combes M.C."/>
            <person name="Mariac C."/>
            <person name="Albertini E."/>
            <person name="Pupilli F."/>
            <person name="Ortiz J.P.A."/>
            <person name="Leblanc O."/>
        </authorList>
    </citation>
    <scope>NUCLEOTIDE SEQUENCE [LARGE SCALE GENOMIC DNA]</scope>
    <source>
        <strain evidence="9">R1</strain>
        <tissue evidence="9">Leaf</tissue>
    </source>
</reference>
<evidence type="ECO:0000256" key="1">
    <source>
        <dbReference type="ARBA" id="ARBA00022679"/>
    </source>
</evidence>
<dbReference type="GO" id="GO:0003964">
    <property type="term" value="F:RNA-directed DNA polymerase activity"/>
    <property type="evidence" value="ECO:0007669"/>
    <property type="project" value="UniProtKB-KW"/>
</dbReference>
<evidence type="ECO:0000259" key="8">
    <source>
        <dbReference type="PROSITE" id="PS50994"/>
    </source>
</evidence>
<dbReference type="EMBL" id="CP144752">
    <property type="protein sequence ID" value="WVZ89089.1"/>
    <property type="molecule type" value="Genomic_DNA"/>
</dbReference>
<dbReference type="Pfam" id="PF17919">
    <property type="entry name" value="RT_RNaseH_2"/>
    <property type="match status" value="1"/>
</dbReference>
<dbReference type="AlphaFoldDB" id="A0AAQ3UCU2"/>
<keyword evidence="6" id="KW-0695">RNA-directed DNA polymerase</keyword>
<dbReference type="Gene3D" id="3.10.10.10">
    <property type="entry name" value="HIV Type 1 Reverse Transcriptase, subunit A, domain 1"/>
    <property type="match status" value="1"/>
</dbReference>
<keyword evidence="5" id="KW-0378">Hydrolase</keyword>
<evidence type="ECO:0000313" key="10">
    <source>
        <dbReference type="Proteomes" id="UP001341281"/>
    </source>
</evidence>
<dbReference type="PANTHER" id="PTHR37984:SF5">
    <property type="entry name" value="PROTEIN NYNRIN-LIKE"/>
    <property type="match status" value="1"/>
</dbReference>
<keyword evidence="7" id="KW-0511">Multifunctional enzyme</keyword>
<dbReference type="InterPro" id="IPR012337">
    <property type="entry name" value="RNaseH-like_sf"/>
</dbReference>
<dbReference type="Pfam" id="PF17917">
    <property type="entry name" value="RT_RNaseH"/>
    <property type="match status" value="1"/>
</dbReference>